<accession>A0ABW1DWG0</accession>
<dbReference type="GO" id="GO:0005524">
    <property type="term" value="F:ATP binding"/>
    <property type="evidence" value="ECO:0007669"/>
    <property type="project" value="UniProtKB-KW"/>
</dbReference>
<evidence type="ECO:0000256" key="3">
    <source>
        <dbReference type="ARBA" id="ARBA00022741"/>
    </source>
</evidence>
<dbReference type="PANTHER" id="PTHR43335">
    <property type="entry name" value="ABC TRANSPORTER, ATP-BINDING PROTEIN"/>
    <property type="match status" value="1"/>
</dbReference>
<dbReference type="RefSeq" id="WP_381363036.1">
    <property type="nucleotide sequence ID" value="NZ_JBHSOA010000028.1"/>
</dbReference>
<dbReference type="Proteomes" id="UP001596180">
    <property type="component" value="Unassembled WGS sequence"/>
</dbReference>
<dbReference type="InterPro" id="IPR003593">
    <property type="entry name" value="AAA+_ATPase"/>
</dbReference>
<feature type="region of interest" description="Disordered" evidence="5">
    <location>
        <begin position="245"/>
        <end position="271"/>
    </location>
</feature>
<evidence type="ECO:0000256" key="1">
    <source>
        <dbReference type="ARBA" id="ARBA00005417"/>
    </source>
</evidence>
<dbReference type="SMART" id="SM00382">
    <property type="entry name" value="AAA"/>
    <property type="match status" value="1"/>
</dbReference>
<comment type="similarity">
    <text evidence="1">Belongs to the ABC transporter superfamily.</text>
</comment>
<dbReference type="PROSITE" id="PS50893">
    <property type="entry name" value="ABC_TRANSPORTER_2"/>
    <property type="match status" value="1"/>
</dbReference>
<keyword evidence="4 7" id="KW-0067">ATP-binding</keyword>
<keyword evidence="3" id="KW-0547">Nucleotide-binding</keyword>
<feature type="domain" description="ABC transporter" evidence="6">
    <location>
        <begin position="11"/>
        <end position="235"/>
    </location>
</feature>
<dbReference type="Pfam" id="PF00005">
    <property type="entry name" value="ABC_tran"/>
    <property type="match status" value="1"/>
</dbReference>
<reference evidence="8" key="1">
    <citation type="journal article" date="2019" name="Int. J. Syst. Evol. Microbiol.">
        <title>The Global Catalogue of Microorganisms (GCM) 10K type strain sequencing project: providing services to taxonomists for standard genome sequencing and annotation.</title>
        <authorList>
            <consortium name="The Broad Institute Genomics Platform"/>
            <consortium name="The Broad Institute Genome Sequencing Center for Infectious Disease"/>
            <person name="Wu L."/>
            <person name="Ma J."/>
        </authorList>
    </citation>
    <scope>NUCLEOTIDE SEQUENCE [LARGE SCALE GENOMIC DNA]</scope>
    <source>
        <strain evidence="8">JCM 10411</strain>
    </source>
</reference>
<keyword evidence="8" id="KW-1185">Reference proteome</keyword>
<dbReference type="InterPro" id="IPR027417">
    <property type="entry name" value="P-loop_NTPase"/>
</dbReference>
<evidence type="ECO:0000259" key="6">
    <source>
        <dbReference type="PROSITE" id="PS50893"/>
    </source>
</evidence>
<name>A0ABW1DWG0_9ACTN</name>
<dbReference type="PANTHER" id="PTHR43335:SF4">
    <property type="entry name" value="ABC TRANSPORTER, ATP-BINDING PROTEIN"/>
    <property type="match status" value="1"/>
</dbReference>
<evidence type="ECO:0000256" key="5">
    <source>
        <dbReference type="SAM" id="MobiDB-lite"/>
    </source>
</evidence>
<comment type="caution">
    <text evidence="7">The sequence shown here is derived from an EMBL/GenBank/DDBJ whole genome shotgun (WGS) entry which is preliminary data.</text>
</comment>
<sequence length="318" mass="34039">MADPAAPSPLATARGLTKDFRGRRVLSDVSLQLSPHRVTGFLGANGAGKTTAIRMMLGLLPGEGETLFMGRSLAQWRAPAEVVGAALGGVAGHPEHSVRTHLRMVAAGIGVPDERGGEILSRVGMQEAARLRLGRLSLGMGQRVAIAQALLGDPRVLILDEPTNGLDPHSVRWLRGFLRDFADGGRAVLVSSHQLAEMEQLADEVVVLTRGRVVADTSMADLSKIAHGRVGVESPALDKLTQLVEQRGGPSSSPVPVPPTSQDCRDSGSETWRPNTRCRCTGWTSGRPRWRSSTFPLPIRNTRADESPGDQRGGYRHP</sequence>
<protein>
    <submittedName>
        <fullName evidence="7">ABC transporter ATP-binding protein</fullName>
    </submittedName>
</protein>
<organism evidence="7 8">
    <name type="scientific">Streptomyces chlorus</name>
    <dbReference type="NCBI Taxonomy" id="887452"/>
    <lineage>
        <taxon>Bacteria</taxon>
        <taxon>Bacillati</taxon>
        <taxon>Actinomycetota</taxon>
        <taxon>Actinomycetes</taxon>
        <taxon>Kitasatosporales</taxon>
        <taxon>Streptomycetaceae</taxon>
        <taxon>Streptomyces</taxon>
    </lineage>
</organism>
<proteinExistence type="inferred from homology"/>
<gene>
    <name evidence="7" type="ORF">ACFPZI_14165</name>
</gene>
<dbReference type="EMBL" id="JBHSOA010000028">
    <property type="protein sequence ID" value="MFC5852942.1"/>
    <property type="molecule type" value="Genomic_DNA"/>
</dbReference>
<dbReference type="InterPro" id="IPR003439">
    <property type="entry name" value="ABC_transporter-like_ATP-bd"/>
</dbReference>
<keyword evidence="2" id="KW-0813">Transport</keyword>
<dbReference type="Gene3D" id="3.40.50.300">
    <property type="entry name" value="P-loop containing nucleotide triphosphate hydrolases"/>
    <property type="match status" value="1"/>
</dbReference>
<evidence type="ECO:0000256" key="4">
    <source>
        <dbReference type="ARBA" id="ARBA00022840"/>
    </source>
</evidence>
<dbReference type="SUPFAM" id="SSF52540">
    <property type="entry name" value="P-loop containing nucleoside triphosphate hydrolases"/>
    <property type="match status" value="1"/>
</dbReference>
<evidence type="ECO:0000313" key="8">
    <source>
        <dbReference type="Proteomes" id="UP001596180"/>
    </source>
</evidence>
<evidence type="ECO:0000256" key="2">
    <source>
        <dbReference type="ARBA" id="ARBA00022448"/>
    </source>
</evidence>
<feature type="region of interest" description="Disordered" evidence="5">
    <location>
        <begin position="283"/>
        <end position="318"/>
    </location>
</feature>
<evidence type="ECO:0000313" key="7">
    <source>
        <dbReference type="EMBL" id="MFC5852942.1"/>
    </source>
</evidence>